<evidence type="ECO:0000313" key="1">
    <source>
        <dbReference type="EMBL" id="GBP52780.1"/>
    </source>
</evidence>
<dbReference type="AlphaFoldDB" id="A0A4C1WPJ6"/>
<organism evidence="1 2">
    <name type="scientific">Eumeta variegata</name>
    <name type="common">Bagworm moth</name>
    <name type="synonym">Eumeta japonica</name>
    <dbReference type="NCBI Taxonomy" id="151549"/>
    <lineage>
        <taxon>Eukaryota</taxon>
        <taxon>Metazoa</taxon>
        <taxon>Ecdysozoa</taxon>
        <taxon>Arthropoda</taxon>
        <taxon>Hexapoda</taxon>
        <taxon>Insecta</taxon>
        <taxon>Pterygota</taxon>
        <taxon>Neoptera</taxon>
        <taxon>Endopterygota</taxon>
        <taxon>Lepidoptera</taxon>
        <taxon>Glossata</taxon>
        <taxon>Ditrysia</taxon>
        <taxon>Tineoidea</taxon>
        <taxon>Psychidae</taxon>
        <taxon>Oiketicinae</taxon>
        <taxon>Eumeta</taxon>
    </lineage>
</organism>
<dbReference type="EMBL" id="BGZK01000609">
    <property type="protein sequence ID" value="GBP52780.1"/>
    <property type="molecule type" value="Genomic_DNA"/>
</dbReference>
<name>A0A4C1WPJ6_EUMVA</name>
<keyword evidence="2" id="KW-1185">Reference proteome</keyword>
<protein>
    <submittedName>
        <fullName evidence="1">Uncharacterized protein</fullName>
    </submittedName>
</protein>
<sequence length="124" mass="13868">MLGNKTGLKARPRRTFWLNETNTSSLSRRRLSPSTHRECPSLTVSYKTLNVSRGRRGDTLSIIGRVHRAEADFAPRTSPPPPPVEYVAIPKAPLSALSRCVLLNTRINSLFARVQRPSKAFQQS</sequence>
<evidence type="ECO:0000313" key="2">
    <source>
        <dbReference type="Proteomes" id="UP000299102"/>
    </source>
</evidence>
<reference evidence="1 2" key="1">
    <citation type="journal article" date="2019" name="Commun. Biol.">
        <title>The bagworm genome reveals a unique fibroin gene that provides high tensile strength.</title>
        <authorList>
            <person name="Kono N."/>
            <person name="Nakamura H."/>
            <person name="Ohtoshi R."/>
            <person name="Tomita M."/>
            <person name="Numata K."/>
            <person name="Arakawa K."/>
        </authorList>
    </citation>
    <scope>NUCLEOTIDE SEQUENCE [LARGE SCALE GENOMIC DNA]</scope>
</reference>
<comment type="caution">
    <text evidence="1">The sequence shown here is derived from an EMBL/GenBank/DDBJ whole genome shotgun (WGS) entry which is preliminary data.</text>
</comment>
<proteinExistence type="predicted"/>
<accession>A0A4C1WPJ6</accession>
<dbReference type="Proteomes" id="UP000299102">
    <property type="component" value="Unassembled WGS sequence"/>
</dbReference>
<gene>
    <name evidence="1" type="ORF">EVAR_27723_1</name>
</gene>